<dbReference type="Proteomes" id="UP001204144">
    <property type="component" value="Unassembled WGS sequence"/>
</dbReference>
<dbReference type="PANTHER" id="PTHR48101:SF1">
    <property type="entry name" value="METHYLMALONYL-COA MUTASE, LARGE SUBUNIT"/>
    <property type="match status" value="1"/>
</dbReference>
<dbReference type="AlphaFoldDB" id="A0AAE3KSE1"/>
<dbReference type="GO" id="GO:0031419">
    <property type="term" value="F:cobalamin binding"/>
    <property type="evidence" value="ECO:0007669"/>
    <property type="project" value="InterPro"/>
</dbReference>
<dbReference type="Pfam" id="PF01642">
    <property type="entry name" value="MM_CoA_mutase"/>
    <property type="match status" value="1"/>
</dbReference>
<reference evidence="2 3" key="1">
    <citation type="submission" date="2018-11" db="EMBL/GenBank/DDBJ databases">
        <title>Novel bacteria species description.</title>
        <authorList>
            <person name="Han J.-H."/>
        </authorList>
    </citation>
    <scope>NUCLEOTIDE SEQUENCE [LARGE SCALE GENOMIC DNA]</scope>
    <source>
        <strain evidence="2 3">KCTC23259</strain>
    </source>
</reference>
<evidence type="ECO:0000313" key="2">
    <source>
        <dbReference type="EMBL" id="MCP9762489.1"/>
    </source>
</evidence>
<dbReference type="InterPro" id="IPR006099">
    <property type="entry name" value="MeMalonylCoA_mutase_a/b_cat"/>
</dbReference>
<dbReference type="Gene3D" id="3.20.20.240">
    <property type="entry name" value="Methylmalonyl-CoA mutase"/>
    <property type="match status" value="2"/>
</dbReference>
<dbReference type="RefSeq" id="WP_255036258.1">
    <property type="nucleotide sequence ID" value="NZ_RJUF01000010.1"/>
</dbReference>
<proteinExistence type="predicted"/>
<dbReference type="GO" id="GO:0016866">
    <property type="term" value="F:intramolecular transferase activity"/>
    <property type="evidence" value="ECO:0007669"/>
    <property type="project" value="InterPro"/>
</dbReference>
<feature type="domain" description="Methylmalonyl-CoA mutase alpha/beta chain catalytic" evidence="1">
    <location>
        <begin position="201"/>
        <end position="330"/>
    </location>
</feature>
<evidence type="ECO:0000313" key="3">
    <source>
        <dbReference type="Proteomes" id="UP001204144"/>
    </source>
</evidence>
<keyword evidence="3" id="KW-1185">Reference proteome</keyword>
<comment type="caution">
    <text evidence="2">The sequence shown here is derived from an EMBL/GenBank/DDBJ whole genome shotgun (WGS) entry which is preliminary data.</text>
</comment>
<dbReference type="InterPro" id="IPR016176">
    <property type="entry name" value="Cbl-dep_enz_cat"/>
</dbReference>
<protein>
    <recommendedName>
        <fullName evidence="1">Methylmalonyl-CoA mutase alpha/beta chain catalytic domain-containing protein</fullName>
    </recommendedName>
</protein>
<organism evidence="2 3">
    <name type="scientific">Lacihabitans soyangensis</name>
    <dbReference type="NCBI Taxonomy" id="869394"/>
    <lineage>
        <taxon>Bacteria</taxon>
        <taxon>Pseudomonadati</taxon>
        <taxon>Bacteroidota</taxon>
        <taxon>Cytophagia</taxon>
        <taxon>Cytophagales</taxon>
        <taxon>Leadbetterellaceae</taxon>
        <taxon>Lacihabitans</taxon>
    </lineage>
</organism>
<dbReference type="EMBL" id="RJUF01000010">
    <property type="protein sequence ID" value="MCP9762489.1"/>
    <property type="molecule type" value="Genomic_DNA"/>
</dbReference>
<dbReference type="SUPFAM" id="SSF51703">
    <property type="entry name" value="Cobalamin (vitamin B12)-dependent enzymes"/>
    <property type="match status" value="2"/>
</dbReference>
<name>A0AAE3KSE1_9BACT</name>
<gene>
    <name evidence="2" type="ORF">EGI31_05945</name>
</gene>
<sequence>MSDLFSEFQEADQQAWLKLVGQELKIPLEPYELTKGVFANPFVGNKVDLPLPKINKRTVGWTIFQHIQGSSSFELNNKILEALEGGASGISLLIDSEDFDFELVFKNVFLSFILVRFSFSDDFFRSNTFFENLGKFVIGKEPNFIFEGLTKDEAQKASGFGKIELSCKKEGILVENLSDILREAERLVFHESYDVIISLPAQENFYLNIAQHKALKIIWGKIAEAYGHPEKELLVYSNLKFSHSDPNSQVIAATQQTASSVFGGTDAVLMQNIPFDTEKYPESFVARITRNIQNVLWNESFLYRVNDPSKGSYFIDDLCQKMINEVWTLFIKDK</sequence>
<evidence type="ECO:0000259" key="1">
    <source>
        <dbReference type="Pfam" id="PF01642"/>
    </source>
</evidence>
<accession>A0AAE3KSE1</accession>
<dbReference type="PANTHER" id="PTHR48101">
    <property type="entry name" value="METHYLMALONYL-COA MUTASE, MITOCHONDRIAL-RELATED"/>
    <property type="match status" value="1"/>
</dbReference>